<gene>
    <name evidence="1" type="ORF">NIES806_22930</name>
</gene>
<sequence length="364" mass="39912">MITILEACPATFMPFPILIIFTQIAVPLVTGACIGKAVGHTGFALSNLSKAQSIGKSAEHKYQDLCLRLKWEVKQLGLLAQQYGETQLQALNTINAIYKLLDFKPKILDSFSVSFNKDVDTYEMRPVESGKIIYGGAGAVTKAAINLSASSMVQEITRIGFQNTLNSFALYGTKAATIKLFTASTSGLAVGSAFGVILPPALAIMATKFSADTETILTKALEYQANIDLEIARINCFRDKLSLVEARLLELNDGVCSMTELLKANSAEFNALPEHRRNRAIRTLNGNGNMLVRVFYCILFAIKNFAYSYFNFGSPKQDFQDIKQLRMLFNSAGCLAVVLSKATVLNQNGELCSDAVTLFEQYNR</sequence>
<dbReference type="RefSeq" id="WP_157749958.1">
    <property type="nucleotide sequence ID" value="NZ_AP018316.1"/>
</dbReference>
<proteinExistence type="predicted"/>
<accession>A0A1Z4V3I7</accession>
<evidence type="ECO:0000313" key="2">
    <source>
        <dbReference type="Proteomes" id="UP000218702"/>
    </source>
</evidence>
<protein>
    <submittedName>
        <fullName evidence="1">Uncharacterized protein</fullName>
    </submittedName>
</protein>
<organism evidence="1 2">
    <name type="scientific">Dolichospermum compactum NIES-806</name>
    <dbReference type="NCBI Taxonomy" id="1973481"/>
    <lineage>
        <taxon>Bacteria</taxon>
        <taxon>Bacillati</taxon>
        <taxon>Cyanobacteriota</taxon>
        <taxon>Cyanophyceae</taxon>
        <taxon>Nostocales</taxon>
        <taxon>Aphanizomenonaceae</taxon>
        <taxon>Dolichospermum</taxon>
        <taxon>Dolichospermum compactum</taxon>
    </lineage>
</organism>
<reference evidence="1 2" key="1">
    <citation type="submission" date="2017-06" db="EMBL/GenBank/DDBJ databases">
        <title>Genome sequencing of cyanobaciteial culture collection at National Institute for Environmental Studies (NIES).</title>
        <authorList>
            <person name="Hirose Y."/>
            <person name="Shimura Y."/>
            <person name="Fujisawa T."/>
            <person name="Nakamura Y."/>
            <person name="Kawachi M."/>
        </authorList>
    </citation>
    <scope>NUCLEOTIDE SEQUENCE [LARGE SCALE GENOMIC DNA]</scope>
    <source>
        <strain evidence="1 2">NIES-806</strain>
    </source>
</reference>
<keyword evidence="2" id="KW-1185">Reference proteome</keyword>
<evidence type="ECO:0000313" key="1">
    <source>
        <dbReference type="EMBL" id="BAZ86086.1"/>
    </source>
</evidence>
<dbReference type="Proteomes" id="UP000218702">
    <property type="component" value="Chromosome"/>
</dbReference>
<dbReference type="AlphaFoldDB" id="A0A1Z4V3I7"/>
<dbReference type="OrthoDB" id="453590at2"/>
<dbReference type="KEGG" id="dcm:NIES806_22930"/>
<name>A0A1Z4V3I7_9CYAN</name>
<dbReference type="EMBL" id="AP018316">
    <property type="protein sequence ID" value="BAZ86086.1"/>
    <property type="molecule type" value="Genomic_DNA"/>
</dbReference>